<evidence type="ECO:0000256" key="1">
    <source>
        <dbReference type="SAM" id="MobiDB-lite"/>
    </source>
</evidence>
<accession>A0AAD4TN02</accession>
<keyword evidence="3" id="KW-1185">Reference proteome</keyword>
<comment type="caution">
    <text evidence="2">The sequence shown here is derived from an EMBL/GenBank/DDBJ whole genome shotgun (WGS) entry which is preliminary data.</text>
</comment>
<name>A0AAD4TN02_OVIAM</name>
<reference evidence="2" key="1">
    <citation type="submission" date="2022-03" db="EMBL/GenBank/DDBJ databases">
        <title>Genomic analyses of argali, domestic sheep and their hybrids provide insights into chromosomal evolution, heterosis and genetic basis of agronomic traits.</title>
        <authorList>
            <person name="Li M."/>
        </authorList>
    </citation>
    <scope>NUCLEOTIDE SEQUENCE</scope>
    <source>
        <strain evidence="2">CAU-MHL-2022a</strain>
        <tissue evidence="2">Skin</tissue>
    </source>
</reference>
<gene>
    <name evidence="2" type="ORF">MG293_019782</name>
</gene>
<dbReference type="EMBL" id="JAKZEL010000026">
    <property type="protein sequence ID" value="KAI4529926.1"/>
    <property type="molecule type" value="Genomic_DNA"/>
</dbReference>
<dbReference type="Proteomes" id="UP001214576">
    <property type="component" value="Unassembled WGS sequence"/>
</dbReference>
<dbReference type="AlphaFoldDB" id="A0AAD4TN02"/>
<organism evidence="2 3">
    <name type="scientific">Ovis ammon polii</name>
    <dbReference type="NCBI Taxonomy" id="230172"/>
    <lineage>
        <taxon>Eukaryota</taxon>
        <taxon>Metazoa</taxon>
        <taxon>Chordata</taxon>
        <taxon>Craniata</taxon>
        <taxon>Vertebrata</taxon>
        <taxon>Euteleostomi</taxon>
        <taxon>Mammalia</taxon>
        <taxon>Eutheria</taxon>
        <taxon>Laurasiatheria</taxon>
        <taxon>Artiodactyla</taxon>
        <taxon>Ruminantia</taxon>
        <taxon>Pecora</taxon>
        <taxon>Bovidae</taxon>
        <taxon>Caprinae</taxon>
        <taxon>Ovis</taxon>
    </lineage>
</organism>
<proteinExistence type="predicted"/>
<sequence>MEVKWPVKVAATAWWPPKRPDPVRKTAKQDAKDHGKGNTAAHASWDSAQSRYDCVHKEMERDEVSISICRVRYERPVGLSLESALNWSGSVLQHRRELPGKQDVRWRKDAGRQERETQPLCNQFPLEGHGYNDFDFAMMDSTNN</sequence>
<evidence type="ECO:0000313" key="2">
    <source>
        <dbReference type="EMBL" id="KAI4529926.1"/>
    </source>
</evidence>
<protein>
    <submittedName>
        <fullName evidence="2">Uncharacterized protein</fullName>
    </submittedName>
</protein>
<feature type="compositionally biased region" description="Basic and acidic residues" evidence="1">
    <location>
        <begin position="18"/>
        <end position="36"/>
    </location>
</feature>
<feature type="region of interest" description="Disordered" evidence="1">
    <location>
        <begin position="14"/>
        <end position="44"/>
    </location>
</feature>
<evidence type="ECO:0000313" key="3">
    <source>
        <dbReference type="Proteomes" id="UP001214576"/>
    </source>
</evidence>